<sequence length="461" mass="51941">MIGIEMLLLGIPLIVAVVIVFILLSQSQRLKLAELSSRERLSAKETELHKTLEALEKAQTDNDALKNEVQLHREQKASLATSLDLERKQFEEKLTLLDESKEQLTIAFKNIANEIFEDKSKKFVANNKESLATVLNPLQDKIQQFEKRVEETYDKESKERFSLAKEIKNLQELNSKISEDAVNLTNALKGDNKAQGSWGEFILESVLEKSGLVKGREYEVQVSLKAEDGSKFQPDVVVHLPESRDIIIDSKVSLKAWDAFCSSDNEESKSDLLKQHIQSIRQHVKSLSGKDYQKLEGVNSLDYVFLFMPIEAAYSIAIQNDPELNHYAFDRNIIFVGPTTLLTTLKTVQNLWRLAQQNKNATEIAKQAGALYDKFVGFVEDLDEIGLKIDASKKSFDKAHNKLHSGRGNLIKRVETLKQLGAKTSKKQKTESLDVALDADKDSIAAPISDSDQGEDENTRH</sequence>
<evidence type="ECO:0000256" key="7">
    <source>
        <dbReference type="SAM" id="Phobius"/>
    </source>
</evidence>
<name>A0A2A5BBA7_9GAMM</name>
<keyword evidence="4" id="KW-0233">DNA recombination</keyword>
<evidence type="ECO:0000313" key="9">
    <source>
        <dbReference type="Proteomes" id="UP000218327"/>
    </source>
</evidence>
<evidence type="ECO:0000256" key="4">
    <source>
        <dbReference type="ARBA" id="ARBA00023172"/>
    </source>
</evidence>
<keyword evidence="7" id="KW-1133">Transmembrane helix</keyword>
<evidence type="ECO:0000256" key="5">
    <source>
        <dbReference type="SAM" id="Coils"/>
    </source>
</evidence>
<keyword evidence="7" id="KW-0812">Transmembrane</keyword>
<protein>
    <submittedName>
        <fullName evidence="8">DNA recombination protein RmuC</fullName>
    </submittedName>
</protein>
<evidence type="ECO:0000256" key="1">
    <source>
        <dbReference type="ARBA" id="ARBA00003416"/>
    </source>
</evidence>
<evidence type="ECO:0000256" key="2">
    <source>
        <dbReference type="ARBA" id="ARBA00009840"/>
    </source>
</evidence>
<feature type="region of interest" description="Disordered" evidence="6">
    <location>
        <begin position="441"/>
        <end position="461"/>
    </location>
</feature>
<feature type="coiled-coil region" evidence="5">
    <location>
        <begin position="38"/>
        <end position="75"/>
    </location>
</feature>
<dbReference type="AlphaFoldDB" id="A0A2A5BBA7"/>
<organism evidence="8 9">
    <name type="scientific">SAR86 cluster bacterium</name>
    <dbReference type="NCBI Taxonomy" id="2030880"/>
    <lineage>
        <taxon>Bacteria</taxon>
        <taxon>Pseudomonadati</taxon>
        <taxon>Pseudomonadota</taxon>
        <taxon>Gammaproteobacteria</taxon>
        <taxon>SAR86 cluster</taxon>
    </lineage>
</organism>
<reference evidence="9" key="1">
    <citation type="submission" date="2017-08" db="EMBL/GenBank/DDBJ databases">
        <title>A dynamic microbial community with high functional redundancy inhabits the cold, oxic subseafloor aquifer.</title>
        <authorList>
            <person name="Tully B.J."/>
            <person name="Wheat C.G."/>
            <person name="Glazer B.T."/>
            <person name="Huber J.A."/>
        </authorList>
    </citation>
    <scope>NUCLEOTIDE SEQUENCE [LARGE SCALE GENOMIC DNA]</scope>
</reference>
<dbReference type="PANTHER" id="PTHR30563">
    <property type="entry name" value="DNA RECOMBINATION PROTEIN RMUC"/>
    <property type="match status" value="1"/>
</dbReference>
<dbReference type="Pfam" id="PF02646">
    <property type="entry name" value="RmuC"/>
    <property type="match status" value="1"/>
</dbReference>
<keyword evidence="7" id="KW-0472">Membrane</keyword>
<comment type="function">
    <text evidence="1">Involved in DNA recombination.</text>
</comment>
<evidence type="ECO:0000313" key="8">
    <source>
        <dbReference type="EMBL" id="PCJ28621.1"/>
    </source>
</evidence>
<gene>
    <name evidence="8" type="ORF">COA96_00080</name>
</gene>
<evidence type="ECO:0000256" key="3">
    <source>
        <dbReference type="ARBA" id="ARBA00023054"/>
    </source>
</evidence>
<evidence type="ECO:0000256" key="6">
    <source>
        <dbReference type="SAM" id="MobiDB-lite"/>
    </source>
</evidence>
<dbReference type="GO" id="GO:0006310">
    <property type="term" value="P:DNA recombination"/>
    <property type="evidence" value="ECO:0007669"/>
    <property type="project" value="UniProtKB-KW"/>
</dbReference>
<comment type="similarity">
    <text evidence="2">Belongs to the RmuC family.</text>
</comment>
<feature type="transmembrane region" description="Helical" evidence="7">
    <location>
        <begin position="6"/>
        <end position="24"/>
    </location>
</feature>
<proteinExistence type="inferred from homology"/>
<dbReference type="PANTHER" id="PTHR30563:SF0">
    <property type="entry name" value="DNA RECOMBINATION PROTEIN RMUC"/>
    <property type="match status" value="1"/>
</dbReference>
<accession>A0A2A5BBA7</accession>
<dbReference type="EMBL" id="NVVJ01000001">
    <property type="protein sequence ID" value="PCJ28621.1"/>
    <property type="molecule type" value="Genomic_DNA"/>
</dbReference>
<dbReference type="InterPro" id="IPR003798">
    <property type="entry name" value="DNA_recombination_RmuC"/>
</dbReference>
<dbReference type="Proteomes" id="UP000218327">
    <property type="component" value="Unassembled WGS sequence"/>
</dbReference>
<feature type="coiled-coil region" evidence="5">
    <location>
        <begin position="153"/>
        <end position="187"/>
    </location>
</feature>
<keyword evidence="3 5" id="KW-0175">Coiled coil</keyword>
<comment type="caution">
    <text evidence="8">The sequence shown here is derived from an EMBL/GenBank/DDBJ whole genome shotgun (WGS) entry which is preliminary data.</text>
</comment>
<feature type="compositionally biased region" description="Acidic residues" evidence="6">
    <location>
        <begin position="452"/>
        <end position="461"/>
    </location>
</feature>